<dbReference type="InterPro" id="IPR005548">
    <property type="entry name" value="Cell_div_FtsQ/DivIB_C"/>
</dbReference>
<reference evidence="10 11" key="1">
    <citation type="submission" date="2018-05" db="EMBL/GenBank/DDBJ databases">
        <title>Freshwater and sediment microbial communities from various areas in North America, analyzing microbe dynamics in response to fracking.</title>
        <authorList>
            <person name="Lamendella R."/>
        </authorList>
    </citation>
    <scope>NUCLEOTIDE SEQUENCE [LARGE SCALE GENOMIC DNA]</scope>
    <source>
        <strain evidence="10 11">15_TX</strain>
    </source>
</reference>
<dbReference type="PANTHER" id="PTHR37820:SF1">
    <property type="entry name" value="CELL DIVISION PROTEIN FTSQ"/>
    <property type="match status" value="1"/>
</dbReference>
<keyword evidence="4 8" id="KW-0812">Transmembrane</keyword>
<dbReference type="AlphaFoldDB" id="A0A2V3A1S5"/>
<dbReference type="Pfam" id="PF08478">
    <property type="entry name" value="POTRA_1"/>
    <property type="match status" value="1"/>
</dbReference>
<dbReference type="GO" id="GO:0043093">
    <property type="term" value="P:FtsZ-dependent cytokinesis"/>
    <property type="evidence" value="ECO:0007669"/>
    <property type="project" value="UniProtKB-UniRule"/>
</dbReference>
<accession>A0A2V3A1S5</accession>
<dbReference type="InterPro" id="IPR034746">
    <property type="entry name" value="POTRA"/>
</dbReference>
<protein>
    <recommendedName>
        <fullName evidence="8">Cell division protein DivIB</fullName>
    </recommendedName>
</protein>
<dbReference type="InterPro" id="IPR026580">
    <property type="entry name" value="DivIB"/>
</dbReference>
<dbReference type="Pfam" id="PF03799">
    <property type="entry name" value="FtsQ_DivIB_C"/>
    <property type="match status" value="1"/>
</dbReference>
<evidence type="ECO:0000256" key="2">
    <source>
        <dbReference type="ARBA" id="ARBA00022475"/>
    </source>
</evidence>
<evidence type="ECO:0000256" key="7">
    <source>
        <dbReference type="ARBA" id="ARBA00023306"/>
    </source>
</evidence>
<keyword evidence="5 8" id="KW-1133">Transmembrane helix</keyword>
<dbReference type="PANTHER" id="PTHR37820">
    <property type="entry name" value="CELL DIVISION PROTEIN DIVIB"/>
    <property type="match status" value="1"/>
</dbReference>
<dbReference type="GO" id="GO:0032153">
    <property type="term" value="C:cell division site"/>
    <property type="evidence" value="ECO:0007669"/>
    <property type="project" value="UniProtKB-UniRule"/>
</dbReference>
<dbReference type="InterPro" id="IPR013685">
    <property type="entry name" value="POTRA_FtsQ_type"/>
</dbReference>
<keyword evidence="3 8" id="KW-0132">Cell division</keyword>
<dbReference type="GO" id="GO:0005886">
    <property type="term" value="C:plasma membrane"/>
    <property type="evidence" value="ECO:0007669"/>
    <property type="project" value="UniProtKB-SubCell"/>
</dbReference>
<dbReference type="Proteomes" id="UP000247150">
    <property type="component" value="Unassembled WGS sequence"/>
</dbReference>
<comment type="similarity">
    <text evidence="8">Belongs to the FtsQ/DivIB family. DivIB subfamily.</text>
</comment>
<evidence type="ECO:0000259" key="9">
    <source>
        <dbReference type="PROSITE" id="PS51779"/>
    </source>
</evidence>
<organism evidence="10 11">
    <name type="scientific">Cytobacillus oceanisediminis</name>
    <dbReference type="NCBI Taxonomy" id="665099"/>
    <lineage>
        <taxon>Bacteria</taxon>
        <taxon>Bacillati</taxon>
        <taxon>Bacillota</taxon>
        <taxon>Bacilli</taxon>
        <taxon>Bacillales</taxon>
        <taxon>Bacillaceae</taxon>
        <taxon>Cytobacillus</taxon>
    </lineage>
</organism>
<dbReference type="EMBL" id="QGTW01000008">
    <property type="protein sequence ID" value="PWW27466.1"/>
    <property type="molecule type" value="Genomic_DNA"/>
</dbReference>
<dbReference type="PROSITE" id="PS51779">
    <property type="entry name" value="POTRA"/>
    <property type="match status" value="1"/>
</dbReference>
<evidence type="ECO:0000256" key="5">
    <source>
        <dbReference type="ARBA" id="ARBA00022989"/>
    </source>
</evidence>
<evidence type="ECO:0000256" key="8">
    <source>
        <dbReference type="HAMAP-Rule" id="MF_00912"/>
    </source>
</evidence>
<dbReference type="Gene3D" id="3.40.50.10960">
    <property type="match status" value="1"/>
</dbReference>
<comment type="subcellular location">
    <subcellularLocation>
        <location evidence="8">Cell membrane</location>
        <topology evidence="8">Single-pass type II membrane protein</topology>
    </subcellularLocation>
    <subcellularLocation>
        <location evidence="1">Membrane</location>
    </subcellularLocation>
    <text evidence="8">Localizes to the division septum.</text>
</comment>
<dbReference type="Gene3D" id="3.10.20.310">
    <property type="entry name" value="membrane protein fhac"/>
    <property type="match status" value="1"/>
</dbReference>
<dbReference type="InterPro" id="IPR050487">
    <property type="entry name" value="FtsQ_DivIB"/>
</dbReference>
<gene>
    <name evidence="8" type="primary">divIB</name>
    <name evidence="10" type="ORF">DFO73_108209</name>
</gene>
<proteinExistence type="inferred from homology"/>
<evidence type="ECO:0000256" key="1">
    <source>
        <dbReference type="ARBA" id="ARBA00004370"/>
    </source>
</evidence>
<evidence type="ECO:0000256" key="6">
    <source>
        <dbReference type="ARBA" id="ARBA00023136"/>
    </source>
</evidence>
<evidence type="ECO:0000256" key="4">
    <source>
        <dbReference type="ARBA" id="ARBA00022692"/>
    </source>
</evidence>
<keyword evidence="7 8" id="KW-0131">Cell cycle</keyword>
<keyword evidence="6 8" id="KW-0472">Membrane</keyword>
<evidence type="ECO:0000313" key="11">
    <source>
        <dbReference type="Proteomes" id="UP000247150"/>
    </source>
</evidence>
<comment type="caution">
    <text evidence="10">The sequence shown here is derived from an EMBL/GenBank/DDBJ whole genome shotgun (WGS) entry which is preliminary data.</text>
</comment>
<comment type="function">
    <text evidence="8">Cell division protein that may be involved in stabilizing or promoting the assembly of the division complex.</text>
</comment>
<evidence type="ECO:0000256" key="3">
    <source>
        <dbReference type="ARBA" id="ARBA00022618"/>
    </source>
</evidence>
<dbReference type="HAMAP" id="MF_00912">
    <property type="entry name" value="DivIB"/>
    <property type="match status" value="1"/>
</dbReference>
<feature type="domain" description="POTRA" evidence="9">
    <location>
        <begin position="20"/>
        <end position="88"/>
    </location>
</feature>
<name>A0A2V3A1S5_9BACI</name>
<evidence type="ECO:0000313" key="10">
    <source>
        <dbReference type="EMBL" id="PWW27466.1"/>
    </source>
</evidence>
<keyword evidence="2 8" id="KW-1003">Cell membrane</keyword>
<sequence>MLLLFFSLIVLVIYFQSPLSHIKQIRVSGNSIYDKEEIIQISGVTEKTNIWKVEEEVIEGKLKELPEIKSSDVKIHLPNTVAIKVDELKRIAYITKEKHYLPVLENGKILKDVKVAEIPVNAPILSGFSEGDILKMMIGELETLPEEVLNSISEIQHTPKDTDSFHITLYMNDGFEVSATLRSFSEKMAHYPSIVSQLDPEIKGIIDLEVGSYFKEYETEGAEKVEEENEGEG</sequence>